<name>A0ABT5A6A4_9CYAN</name>
<organism evidence="1 2">
    <name type="scientific">Dolichospermum circinale CS-537/01</name>
    <dbReference type="NCBI Taxonomy" id="3021739"/>
    <lineage>
        <taxon>Bacteria</taxon>
        <taxon>Bacillati</taxon>
        <taxon>Cyanobacteriota</taxon>
        <taxon>Cyanophyceae</taxon>
        <taxon>Nostocales</taxon>
        <taxon>Aphanizomenonaceae</taxon>
        <taxon>Dolichospermum</taxon>
        <taxon>Dolichospermum circinale</taxon>
    </lineage>
</organism>
<dbReference type="RefSeq" id="WP_271805537.1">
    <property type="nucleotide sequence ID" value="NZ_JAQMTU010000065.1"/>
</dbReference>
<evidence type="ECO:0000313" key="2">
    <source>
        <dbReference type="Proteomes" id="UP001212123"/>
    </source>
</evidence>
<gene>
    <name evidence="1" type="ORF">PN492_10915</name>
</gene>
<proteinExistence type="predicted"/>
<evidence type="ECO:0000313" key="1">
    <source>
        <dbReference type="EMBL" id="MDB9487050.1"/>
    </source>
</evidence>
<keyword evidence="2" id="KW-1185">Reference proteome</keyword>
<sequence length="43" mass="5160">MTREQVTGNRLQGTGYREQVLGHFNFRYLCCFFSVNLLKFRDN</sequence>
<accession>A0ABT5A6A4</accession>
<dbReference type="EMBL" id="JAQMTU010000065">
    <property type="protein sequence ID" value="MDB9487050.1"/>
    <property type="molecule type" value="Genomic_DNA"/>
</dbReference>
<protein>
    <recommendedName>
        <fullName evidence="3">Transposase</fullName>
    </recommendedName>
</protein>
<dbReference type="Proteomes" id="UP001212123">
    <property type="component" value="Unassembled WGS sequence"/>
</dbReference>
<evidence type="ECO:0008006" key="3">
    <source>
        <dbReference type="Google" id="ProtNLM"/>
    </source>
</evidence>
<reference evidence="1 2" key="1">
    <citation type="submission" date="2023-01" db="EMBL/GenBank/DDBJ databases">
        <title>Genomes from the Australian National Cyanobacteria Reference Collection.</title>
        <authorList>
            <person name="Willis A."/>
            <person name="Lee E.M.F."/>
        </authorList>
    </citation>
    <scope>NUCLEOTIDE SEQUENCE [LARGE SCALE GENOMIC DNA]</scope>
    <source>
        <strain evidence="1 2">CS-537/01</strain>
    </source>
</reference>
<comment type="caution">
    <text evidence="1">The sequence shown here is derived from an EMBL/GenBank/DDBJ whole genome shotgun (WGS) entry which is preliminary data.</text>
</comment>